<dbReference type="AlphaFoldDB" id="A0A1H4QR34"/>
<evidence type="ECO:0000256" key="3">
    <source>
        <dbReference type="ARBA" id="ARBA00022448"/>
    </source>
</evidence>
<dbReference type="OrthoDB" id="9786910at2"/>
<dbReference type="GO" id="GO:0005886">
    <property type="term" value="C:plasma membrane"/>
    <property type="evidence" value="ECO:0007669"/>
    <property type="project" value="UniProtKB-SubCell"/>
</dbReference>
<dbReference type="GO" id="GO:0015774">
    <property type="term" value="P:polysaccharide transport"/>
    <property type="evidence" value="ECO:0007669"/>
    <property type="project" value="UniProtKB-KW"/>
</dbReference>
<dbReference type="PANTHER" id="PTHR30413">
    <property type="entry name" value="INNER MEMBRANE TRANSPORT PERMEASE"/>
    <property type="match status" value="1"/>
</dbReference>
<organism evidence="11 12">
    <name type="scientific">Bradyrhizobium lablabi</name>
    <dbReference type="NCBI Taxonomy" id="722472"/>
    <lineage>
        <taxon>Bacteria</taxon>
        <taxon>Pseudomonadati</taxon>
        <taxon>Pseudomonadota</taxon>
        <taxon>Alphaproteobacteria</taxon>
        <taxon>Hyphomicrobiales</taxon>
        <taxon>Nitrobacteraceae</taxon>
        <taxon>Bradyrhizobium</taxon>
    </lineage>
</organism>
<dbReference type="PROSITE" id="PS51012">
    <property type="entry name" value="ABC_TM2"/>
    <property type="match status" value="1"/>
</dbReference>
<evidence type="ECO:0000256" key="2">
    <source>
        <dbReference type="ARBA" id="ARBA00007783"/>
    </source>
</evidence>
<feature type="transmembrane region" description="Helical" evidence="9">
    <location>
        <begin position="92"/>
        <end position="112"/>
    </location>
</feature>
<name>A0A1H4QR34_9BRAD</name>
<dbReference type="EMBL" id="FNTI01000001">
    <property type="protein sequence ID" value="SEC22065.1"/>
    <property type="molecule type" value="Genomic_DNA"/>
</dbReference>
<evidence type="ECO:0000256" key="4">
    <source>
        <dbReference type="ARBA" id="ARBA00022475"/>
    </source>
</evidence>
<keyword evidence="7" id="KW-0762">Sugar transport</keyword>
<keyword evidence="8 9" id="KW-0472">Membrane</keyword>
<dbReference type="GO" id="GO:0140359">
    <property type="term" value="F:ABC-type transporter activity"/>
    <property type="evidence" value="ECO:0007669"/>
    <property type="project" value="InterPro"/>
</dbReference>
<proteinExistence type="inferred from homology"/>
<dbReference type="InterPro" id="IPR047817">
    <property type="entry name" value="ABC2_TM_bact-type"/>
</dbReference>
<protein>
    <recommendedName>
        <fullName evidence="9">Transport permease protein</fullName>
    </recommendedName>
</protein>
<keyword evidence="7" id="KW-0625">Polysaccharide transport</keyword>
<evidence type="ECO:0000256" key="7">
    <source>
        <dbReference type="ARBA" id="ARBA00023047"/>
    </source>
</evidence>
<evidence type="ECO:0000256" key="6">
    <source>
        <dbReference type="ARBA" id="ARBA00022989"/>
    </source>
</evidence>
<evidence type="ECO:0000313" key="12">
    <source>
        <dbReference type="Proteomes" id="UP000183208"/>
    </source>
</evidence>
<feature type="transmembrane region" description="Helical" evidence="9">
    <location>
        <begin position="262"/>
        <end position="283"/>
    </location>
</feature>
<accession>A0A1H4QR34</accession>
<reference evidence="11 12" key="1">
    <citation type="submission" date="2016-10" db="EMBL/GenBank/DDBJ databases">
        <authorList>
            <person name="de Groot N.N."/>
        </authorList>
    </citation>
    <scope>NUCLEOTIDE SEQUENCE [LARGE SCALE GENOMIC DNA]</scope>
    <source>
        <strain evidence="11 12">GAS522</strain>
    </source>
</reference>
<evidence type="ECO:0000256" key="5">
    <source>
        <dbReference type="ARBA" id="ARBA00022692"/>
    </source>
</evidence>
<evidence type="ECO:0000259" key="10">
    <source>
        <dbReference type="PROSITE" id="PS51012"/>
    </source>
</evidence>
<keyword evidence="4 9" id="KW-1003">Cell membrane</keyword>
<dbReference type="Proteomes" id="UP000183208">
    <property type="component" value="Unassembled WGS sequence"/>
</dbReference>
<feature type="transmembrane region" description="Helical" evidence="9">
    <location>
        <begin position="233"/>
        <end position="256"/>
    </location>
</feature>
<evidence type="ECO:0000256" key="1">
    <source>
        <dbReference type="ARBA" id="ARBA00004651"/>
    </source>
</evidence>
<dbReference type="GO" id="GO:0015920">
    <property type="term" value="P:lipopolysaccharide transport"/>
    <property type="evidence" value="ECO:0007669"/>
    <property type="project" value="TreeGrafter"/>
</dbReference>
<comment type="similarity">
    <text evidence="2 9">Belongs to the ABC-2 integral membrane protein family.</text>
</comment>
<evidence type="ECO:0000256" key="8">
    <source>
        <dbReference type="ARBA" id="ARBA00023136"/>
    </source>
</evidence>
<feature type="transmembrane region" description="Helical" evidence="9">
    <location>
        <begin position="179"/>
        <end position="202"/>
    </location>
</feature>
<keyword evidence="5 9" id="KW-0812">Transmembrane</keyword>
<feature type="transmembrane region" description="Helical" evidence="9">
    <location>
        <begin position="208"/>
        <end position="226"/>
    </location>
</feature>
<evidence type="ECO:0000256" key="9">
    <source>
        <dbReference type="RuleBase" id="RU361157"/>
    </source>
</evidence>
<evidence type="ECO:0000313" key="11">
    <source>
        <dbReference type="EMBL" id="SEC22065.1"/>
    </source>
</evidence>
<comment type="subcellular location">
    <subcellularLocation>
        <location evidence="9">Cell inner membrane</location>
        <topology evidence="9">Multi-pass membrane protein</topology>
    </subcellularLocation>
    <subcellularLocation>
        <location evidence="1">Cell membrane</location>
        <topology evidence="1">Multi-pass membrane protein</topology>
    </subcellularLocation>
</comment>
<dbReference type="PANTHER" id="PTHR30413:SF10">
    <property type="entry name" value="CAPSULE POLYSACCHARIDE EXPORT INNER-MEMBRANE PROTEIN CTRC"/>
    <property type="match status" value="1"/>
</dbReference>
<keyword evidence="6 9" id="KW-1133">Transmembrane helix</keyword>
<feature type="transmembrane region" description="Helical" evidence="9">
    <location>
        <begin position="145"/>
        <end position="167"/>
    </location>
</feature>
<feature type="transmembrane region" description="Helical" evidence="9">
    <location>
        <begin position="54"/>
        <end position="80"/>
    </location>
</feature>
<gene>
    <name evidence="11" type="ORF">SAMN05444171_0917</name>
</gene>
<keyword evidence="3 9" id="KW-0813">Transport</keyword>
<dbReference type="Pfam" id="PF01061">
    <property type="entry name" value="ABC2_membrane"/>
    <property type="match status" value="1"/>
</dbReference>
<feature type="domain" description="ABC transmembrane type-2" evidence="10">
    <location>
        <begin position="59"/>
        <end position="285"/>
    </location>
</feature>
<sequence length="293" mass="32703">MNGHASRADWELFLTFQRLAFSSWWLPGVTLARSMSRHRRLALELSKRELLDRYAGQFFGAAWALFHPALTVLVFLFLFGEVLKLKISGTNIPPNVGFTTYLLAGLLPWLVLQDVMGRGATLITSQAHLVKQVAFPLDVLPIKSIPPAFVILLVGLILLAGYTLVFVGPLPWTYIMLPLLISELAIICVGVALLLSAVGVFVRDLKDFVQIFTFVGIYVSPIIYTIDAIPSKLRLLIMLNPFTSIILVFQDALFYGAFIHPWAWVISALLSLAIFLVGARVFYSTQHFFGSYL</sequence>
<dbReference type="InterPro" id="IPR013525">
    <property type="entry name" value="ABC2_TM"/>
</dbReference>